<sequence>MLEVLAYLFEQFYNADGLPDMSQLAKKLSLAGFEGEDIHDALTWLSELKQIDIAPYQLLDSKELGFRSLHPIELERLSEEAALFLHALDATRVLSAGERELVLDRLWREPDGEVVLERIKLIVLMVIWQKRDALSNLLIEELLFGREGFALH</sequence>
<comment type="caution">
    <text evidence="2">The sequence shown here is derived from an EMBL/GenBank/DDBJ whole genome shotgun (WGS) entry which is preliminary data.</text>
</comment>
<reference evidence="2 3" key="1">
    <citation type="submission" date="2019-11" db="EMBL/GenBank/DDBJ databases">
        <title>Novel Deefgea species.</title>
        <authorList>
            <person name="Han J.-H."/>
        </authorList>
    </citation>
    <scope>NUCLEOTIDE SEQUENCE [LARGE SCALE GENOMIC DNA]</scope>
    <source>
        <strain evidence="2 3">LMG 24817</strain>
    </source>
</reference>
<dbReference type="InterPro" id="IPR007456">
    <property type="entry name" value="Smg"/>
</dbReference>
<dbReference type="HAMAP" id="MF_00598">
    <property type="entry name" value="Smg"/>
    <property type="match status" value="1"/>
</dbReference>
<evidence type="ECO:0000313" key="3">
    <source>
        <dbReference type="Proteomes" id="UP001195660"/>
    </source>
</evidence>
<dbReference type="PANTHER" id="PTHR38692">
    <property type="entry name" value="PROTEIN SMG"/>
    <property type="match status" value="1"/>
</dbReference>
<comment type="similarity">
    <text evidence="1">Belongs to the Smg family.</text>
</comment>
<dbReference type="RefSeq" id="WP_203569417.1">
    <property type="nucleotide sequence ID" value="NZ_WOFE01000001.1"/>
</dbReference>
<keyword evidence="3" id="KW-1185">Reference proteome</keyword>
<proteinExistence type="inferred from homology"/>
<accession>A0ABS2C7G5</accession>
<dbReference type="Proteomes" id="UP001195660">
    <property type="component" value="Unassembled WGS sequence"/>
</dbReference>
<dbReference type="PANTHER" id="PTHR38692:SF1">
    <property type="entry name" value="PROTEIN SMG"/>
    <property type="match status" value="1"/>
</dbReference>
<name>A0ABS2C7G5_9NEIS</name>
<evidence type="ECO:0000313" key="2">
    <source>
        <dbReference type="EMBL" id="MBM5570093.1"/>
    </source>
</evidence>
<dbReference type="Pfam" id="PF04361">
    <property type="entry name" value="DUF494"/>
    <property type="match status" value="1"/>
</dbReference>
<dbReference type="EMBL" id="WOFE01000001">
    <property type="protein sequence ID" value="MBM5570093.1"/>
    <property type="molecule type" value="Genomic_DNA"/>
</dbReference>
<organism evidence="2 3">
    <name type="scientific">Deefgea chitinilytica</name>
    <dbReference type="NCBI Taxonomy" id="570276"/>
    <lineage>
        <taxon>Bacteria</taxon>
        <taxon>Pseudomonadati</taxon>
        <taxon>Pseudomonadota</taxon>
        <taxon>Betaproteobacteria</taxon>
        <taxon>Neisseriales</taxon>
        <taxon>Chitinibacteraceae</taxon>
        <taxon>Deefgea</taxon>
    </lineage>
</organism>
<gene>
    <name evidence="1" type="primary">smg</name>
    <name evidence="2" type="ORF">GM173_00700</name>
</gene>
<evidence type="ECO:0000256" key="1">
    <source>
        <dbReference type="HAMAP-Rule" id="MF_00598"/>
    </source>
</evidence>
<protein>
    <recommendedName>
        <fullName evidence="1">Protein Smg homolog</fullName>
    </recommendedName>
</protein>